<comment type="similarity">
    <text evidence="5">Belongs to the HrcA family.</text>
</comment>
<keyword evidence="3 5" id="KW-0346">Stress response</keyword>
<dbReference type="Gene3D" id="1.10.10.10">
    <property type="entry name" value="Winged helix-like DNA-binding domain superfamily/Winged helix DNA-binding domain"/>
    <property type="match status" value="1"/>
</dbReference>
<sequence length="362" mass="40967">MLTPPHLSERYQNILRATIQHYIATAEPVGSKTLLEEYKFSISSATIRNALGQLEKAGLLYQPHISAGRIPSDWGYRIYVDQLLIVNEKTKKKVEQNLHYHLKEESRHFETLLQRATQLLANLSGYIALITFPQTSTVQLRHLQLLAIAPEQVMIILVTDGYQTQSILMELPLSLRSPEHLPEQDPEALAQELQILSNFLNHKLKGKTLGELASLNWQEIDQDFVCYTDFLKTLIQQIQPLLQPTQTMPMAIHGVSEVIRQPEFSHLEQVQVLLHLLEQQQDQLFPLVFALPNPHKHKAVTVRIGSENPLESMRPCTLVSALYHQGETPVGSVGIIGPTRMLYEQSIPLVESTADYLSEALG</sequence>
<evidence type="ECO:0000256" key="5">
    <source>
        <dbReference type="HAMAP-Rule" id="MF_00081"/>
    </source>
</evidence>
<organism evidence="7">
    <name type="scientific">Woronichinia naegeliana WA131</name>
    <dbReference type="NCBI Taxonomy" id="2824559"/>
    <lineage>
        <taxon>Bacteria</taxon>
        <taxon>Bacillati</taxon>
        <taxon>Cyanobacteriota</taxon>
        <taxon>Cyanophyceae</taxon>
        <taxon>Synechococcales</taxon>
        <taxon>Coelosphaeriaceae</taxon>
        <taxon>Woronichinia</taxon>
    </lineage>
</organism>
<dbReference type="GO" id="GO:0045892">
    <property type="term" value="P:negative regulation of DNA-templated transcription"/>
    <property type="evidence" value="ECO:0007669"/>
    <property type="project" value="UniProtKB-UniRule"/>
</dbReference>
<dbReference type="InterPro" id="IPR029016">
    <property type="entry name" value="GAF-like_dom_sf"/>
</dbReference>
<keyword evidence="4 5" id="KW-0804">Transcription</keyword>
<name>A0A977PXL7_9CYAN</name>
<dbReference type="InterPro" id="IPR002571">
    <property type="entry name" value="HrcA"/>
</dbReference>
<keyword evidence="1 5" id="KW-0678">Repressor</keyword>
<dbReference type="PANTHER" id="PTHR34824:SF1">
    <property type="entry name" value="HEAT-INDUCIBLE TRANSCRIPTION REPRESSOR HRCA"/>
    <property type="match status" value="1"/>
</dbReference>
<evidence type="ECO:0000259" key="6">
    <source>
        <dbReference type="Pfam" id="PF01628"/>
    </source>
</evidence>
<gene>
    <name evidence="5 7" type="primary">hrcA</name>
    <name evidence="7" type="ORF">KA717_09600</name>
</gene>
<evidence type="ECO:0000313" key="7">
    <source>
        <dbReference type="EMBL" id="UXE62919.1"/>
    </source>
</evidence>
<feature type="domain" description="Heat-inducible transcription repressor HrcA C-terminal" evidence="6">
    <location>
        <begin position="110"/>
        <end position="347"/>
    </location>
</feature>
<dbReference type="InterPro" id="IPR021153">
    <property type="entry name" value="HrcA_C"/>
</dbReference>
<dbReference type="InterPro" id="IPR036390">
    <property type="entry name" value="WH_DNA-bd_sf"/>
</dbReference>
<evidence type="ECO:0000256" key="3">
    <source>
        <dbReference type="ARBA" id="ARBA00023016"/>
    </source>
</evidence>
<dbReference type="Gene3D" id="3.30.450.40">
    <property type="match status" value="1"/>
</dbReference>
<dbReference type="Gene3D" id="3.30.390.60">
    <property type="entry name" value="Heat-inducible transcription repressor hrca homolog, domain 3"/>
    <property type="match status" value="1"/>
</dbReference>
<dbReference type="SUPFAM" id="SSF55781">
    <property type="entry name" value="GAF domain-like"/>
    <property type="match status" value="1"/>
</dbReference>
<keyword evidence="2 5" id="KW-0805">Transcription regulation</keyword>
<dbReference type="InterPro" id="IPR023120">
    <property type="entry name" value="WHTH_transcript_rep_HrcA_IDD"/>
</dbReference>
<evidence type="ECO:0000256" key="4">
    <source>
        <dbReference type="ARBA" id="ARBA00023163"/>
    </source>
</evidence>
<dbReference type="AlphaFoldDB" id="A0A977PXL7"/>
<dbReference type="GO" id="GO:0003677">
    <property type="term" value="F:DNA binding"/>
    <property type="evidence" value="ECO:0007669"/>
    <property type="project" value="InterPro"/>
</dbReference>
<dbReference type="Pfam" id="PF01628">
    <property type="entry name" value="HrcA"/>
    <property type="match status" value="1"/>
</dbReference>
<dbReference type="Proteomes" id="UP001065613">
    <property type="component" value="Chromosome"/>
</dbReference>
<dbReference type="SUPFAM" id="SSF46785">
    <property type="entry name" value="Winged helix' DNA-binding domain"/>
    <property type="match status" value="1"/>
</dbReference>
<comment type="function">
    <text evidence="5">Negative regulator of class I heat shock genes (grpE-dnaK-dnaJ and groELS operons). Prevents heat-shock induction of these operons.</text>
</comment>
<evidence type="ECO:0000256" key="1">
    <source>
        <dbReference type="ARBA" id="ARBA00022491"/>
    </source>
</evidence>
<protein>
    <recommendedName>
        <fullName evidence="5">Heat-inducible transcription repressor HrcA</fullName>
    </recommendedName>
</protein>
<dbReference type="InterPro" id="IPR036388">
    <property type="entry name" value="WH-like_DNA-bd_sf"/>
</dbReference>
<dbReference type="PIRSF" id="PIRSF005485">
    <property type="entry name" value="HrcA"/>
    <property type="match status" value="1"/>
</dbReference>
<dbReference type="NCBIfam" id="TIGR00331">
    <property type="entry name" value="hrcA"/>
    <property type="match status" value="1"/>
</dbReference>
<proteinExistence type="inferred from homology"/>
<evidence type="ECO:0000256" key="2">
    <source>
        <dbReference type="ARBA" id="ARBA00023015"/>
    </source>
</evidence>
<accession>A0A977PXL7</accession>
<dbReference type="KEGG" id="wna:KA717_09600"/>
<dbReference type="PANTHER" id="PTHR34824">
    <property type="entry name" value="HEAT-INDUCIBLE TRANSCRIPTION REPRESSOR HRCA"/>
    <property type="match status" value="1"/>
</dbReference>
<dbReference type="EMBL" id="CP073041">
    <property type="protein sequence ID" value="UXE62919.1"/>
    <property type="molecule type" value="Genomic_DNA"/>
</dbReference>
<reference evidence="7" key="1">
    <citation type="submission" date="2021-04" db="EMBL/GenBank/DDBJ databases">
        <title>Genome sequence of Woronichinia naegeliana from Washington state freshwater lake bloom.</title>
        <authorList>
            <person name="Dreher T.W."/>
        </authorList>
    </citation>
    <scope>NUCLEOTIDE SEQUENCE</scope>
    <source>
        <strain evidence="7">WA131</strain>
    </source>
</reference>
<dbReference type="HAMAP" id="MF_00081">
    <property type="entry name" value="HrcA"/>
    <property type="match status" value="1"/>
</dbReference>